<evidence type="ECO:0000313" key="2">
    <source>
        <dbReference type="Proteomes" id="UP001386955"/>
    </source>
</evidence>
<dbReference type="AlphaFoldDB" id="A0AAN9NP21"/>
<gene>
    <name evidence="1" type="ORF">VNO78_35287</name>
</gene>
<dbReference type="EMBL" id="JAYMYS010000040">
    <property type="protein sequence ID" value="KAK7375970.1"/>
    <property type="molecule type" value="Genomic_DNA"/>
</dbReference>
<keyword evidence="2" id="KW-1185">Reference proteome</keyword>
<dbReference type="Proteomes" id="UP001386955">
    <property type="component" value="Unassembled WGS sequence"/>
</dbReference>
<evidence type="ECO:0000313" key="1">
    <source>
        <dbReference type="EMBL" id="KAK7375970.1"/>
    </source>
</evidence>
<reference evidence="1 2" key="1">
    <citation type="submission" date="2024-01" db="EMBL/GenBank/DDBJ databases">
        <title>The genomes of 5 underutilized Papilionoideae crops provide insights into root nodulation and disease resistanc.</title>
        <authorList>
            <person name="Jiang F."/>
        </authorList>
    </citation>
    <scope>NUCLEOTIDE SEQUENCE [LARGE SCALE GENOMIC DNA]</scope>
    <source>
        <strain evidence="1">DUOXIRENSHENG_FW03</strain>
        <tissue evidence="1">Leaves</tissue>
    </source>
</reference>
<name>A0AAN9NP21_PSOTE</name>
<protein>
    <submittedName>
        <fullName evidence="1">Uncharacterized protein</fullName>
    </submittedName>
</protein>
<comment type="caution">
    <text evidence="1">The sequence shown here is derived from an EMBL/GenBank/DDBJ whole genome shotgun (WGS) entry which is preliminary data.</text>
</comment>
<sequence length="102" mass="11446">MLEGLLVGIAPTKKKQKRELYRRLSLLPEIGQNKENFLFNMDTVFFLVIHALRGTHPSTPKALLAFEQFPQGIDGKICPFLFHILRSQAPETSPSPKGDVDG</sequence>
<proteinExistence type="predicted"/>
<accession>A0AAN9NP21</accession>
<organism evidence="1 2">
    <name type="scientific">Psophocarpus tetragonolobus</name>
    <name type="common">Winged bean</name>
    <name type="synonym">Dolichos tetragonolobus</name>
    <dbReference type="NCBI Taxonomy" id="3891"/>
    <lineage>
        <taxon>Eukaryota</taxon>
        <taxon>Viridiplantae</taxon>
        <taxon>Streptophyta</taxon>
        <taxon>Embryophyta</taxon>
        <taxon>Tracheophyta</taxon>
        <taxon>Spermatophyta</taxon>
        <taxon>Magnoliopsida</taxon>
        <taxon>eudicotyledons</taxon>
        <taxon>Gunneridae</taxon>
        <taxon>Pentapetalae</taxon>
        <taxon>rosids</taxon>
        <taxon>fabids</taxon>
        <taxon>Fabales</taxon>
        <taxon>Fabaceae</taxon>
        <taxon>Papilionoideae</taxon>
        <taxon>50 kb inversion clade</taxon>
        <taxon>NPAAA clade</taxon>
        <taxon>indigoferoid/millettioid clade</taxon>
        <taxon>Phaseoleae</taxon>
        <taxon>Psophocarpus</taxon>
    </lineage>
</organism>